<dbReference type="EMBL" id="JAIFTL010000148">
    <property type="protein sequence ID" value="KAG9322416.1"/>
    <property type="molecule type" value="Genomic_DNA"/>
</dbReference>
<dbReference type="Gene3D" id="2.30.29.30">
    <property type="entry name" value="Pleckstrin-homology domain (PH domain)/Phosphotyrosine-binding domain (PTB)"/>
    <property type="match status" value="1"/>
</dbReference>
<name>A0A9P8CXJ1_MORAP</name>
<dbReference type="PANTHER" id="PTHR45849">
    <property type="entry name" value="FACT COMPLEX SUBUNIT SSRP1"/>
    <property type="match status" value="1"/>
</dbReference>
<dbReference type="AlphaFoldDB" id="A0A9P8CXJ1"/>
<dbReference type="InterPro" id="IPR050454">
    <property type="entry name" value="RTT106/SSRP1_HistChap/FACT"/>
</dbReference>
<proteinExistence type="inferred from homology"/>
<sequence length="521" mass="57548">MTFSPQLVAATIRDDPDLAHSVQDLVAAHPDTAPVMARLLVYIQNQWASSSGEPDAKRQRLDSALTSSSSLAAITPTVAAPPQPDLGPEIYSTTPLSFLHPVRKKVILSFHQSDLALVSATNSSDILCRAPYHLIHRVISVPFLERTKKQTAVIIFFKHSPITPAKDAIWAVPVSDDGKDMTLQFLDQHKHLAGLDHDLRSPSNPHKPPVPCSSQNRPDQILVSLLSYFIHRANPAAYSTSVDVIPNPPSPYPHFTAHLKSNSATIYLLPTGILFAFRKPLLFLRSNAIEAVGVHSVMSRTFDFEVVMDPKAAPEDLEGVPLDSKDGRRVVGFGMVDTKEFARMEDWIKKAGIRDRSLSEDLKAKDKAPVSSATHAGSGANAKKRERTADDDDDIDGHNVEGGATKAVRGSREEDDDDEEDEDFAPESDDEIMEEYDSAAEGSESDGDVKEWPLKMRRRRVEEKADESLGEESLGDDSDEDEDEEEEEEDDEEGEEDEEEEPSHGHGGEFEDEEVDELQDD</sequence>
<evidence type="ECO:0000256" key="2">
    <source>
        <dbReference type="SAM" id="MobiDB-lite"/>
    </source>
</evidence>
<comment type="caution">
    <text evidence="4">The sequence shown here is derived from an EMBL/GenBank/DDBJ whole genome shotgun (WGS) entry which is preliminary data.</text>
</comment>
<feature type="domain" description="Histone chaperone RTT106/FACT complex subunit SPT16-like middle" evidence="3">
    <location>
        <begin position="252"/>
        <end position="358"/>
    </location>
</feature>
<feature type="compositionally biased region" description="Acidic residues" evidence="2">
    <location>
        <begin position="468"/>
        <end position="501"/>
    </location>
</feature>
<evidence type="ECO:0000259" key="3">
    <source>
        <dbReference type="SMART" id="SM01287"/>
    </source>
</evidence>
<feature type="region of interest" description="Disordered" evidence="2">
    <location>
        <begin position="360"/>
        <end position="521"/>
    </location>
</feature>
<dbReference type="GO" id="GO:0031491">
    <property type="term" value="F:nucleosome binding"/>
    <property type="evidence" value="ECO:0007669"/>
    <property type="project" value="TreeGrafter"/>
</dbReference>
<dbReference type="InterPro" id="IPR011993">
    <property type="entry name" value="PH-like_dom_sf"/>
</dbReference>
<accession>A0A9P8CXJ1</accession>
<evidence type="ECO:0000256" key="1">
    <source>
        <dbReference type="ARBA" id="ARBA00006159"/>
    </source>
</evidence>
<dbReference type="InterPro" id="IPR013719">
    <property type="entry name" value="RTT106/SPT16-like_middle_dom"/>
</dbReference>
<evidence type="ECO:0000313" key="4">
    <source>
        <dbReference type="EMBL" id="KAG9322416.1"/>
    </source>
</evidence>
<feature type="compositionally biased region" description="Acidic residues" evidence="2">
    <location>
        <begin position="510"/>
        <end position="521"/>
    </location>
</feature>
<feature type="compositionally biased region" description="Acidic residues" evidence="2">
    <location>
        <begin position="413"/>
        <end position="446"/>
    </location>
</feature>
<dbReference type="PANTHER" id="PTHR45849:SF3">
    <property type="entry name" value="HISTONE CHAPERONE RTT106"/>
    <property type="match status" value="1"/>
</dbReference>
<dbReference type="Pfam" id="PF08512">
    <property type="entry name" value="Rttp106-like_middle"/>
    <property type="match status" value="1"/>
</dbReference>
<gene>
    <name evidence="4" type="ORF">KVV02_003742</name>
</gene>
<comment type="similarity">
    <text evidence="1">Belongs to the RTT106 family.</text>
</comment>
<reference evidence="4" key="1">
    <citation type="submission" date="2021-07" db="EMBL/GenBank/DDBJ databases">
        <title>Draft genome of Mortierella alpina, strain LL118, isolated from an aspen leaf litter sample.</title>
        <authorList>
            <person name="Yang S."/>
            <person name="Vinatzer B.A."/>
        </authorList>
    </citation>
    <scope>NUCLEOTIDE SEQUENCE</scope>
    <source>
        <strain evidence="4">LL118</strain>
    </source>
</reference>
<dbReference type="Proteomes" id="UP000717515">
    <property type="component" value="Unassembled WGS sequence"/>
</dbReference>
<feature type="compositionally biased region" description="Basic and acidic residues" evidence="2">
    <location>
        <begin position="447"/>
        <end position="467"/>
    </location>
</feature>
<dbReference type="SMART" id="SM01287">
    <property type="entry name" value="Rtt106"/>
    <property type="match status" value="1"/>
</dbReference>
<organism evidence="4 5">
    <name type="scientific">Mortierella alpina</name>
    <name type="common">Oleaginous fungus</name>
    <name type="synonym">Mortierella renispora</name>
    <dbReference type="NCBI Taxonomy" id="64518"/>
    <lineage>
        <taxon>Eukaryota</taxon>
        <taxon>Fungi</taxon>
        <taxon>Fungi incertae sedis</taxon>
        <taxon>Mucoromycota</taxon>
        <taxon>Mortierellomycotina</taxon>
        <taxon>Mortierellomycetes</taxon>
        <taxon>Mortierellales</taxon>
        <taxon>Mortierellaceae</taxon>
        <taxon>Mortierella</taxon>
    </lineage>
</organism>
<dbReference type="SUPFAM" id="SSF50729">
    <property type="entry name" value="PH domain-like"/>
    <property type="match status" value="1"/>
</dbReference>
<evidence type="ECO:0000313" key="5">
    <source>
        <dbReference type="Proteomes" id="UP000717515"/>
    </source>
</evidence>
<dbReference type="GO" id="GO:0042393">
    <property type="term" value="F:histone binding"/>
    <property type="evidence" value="ECO:0007669"/>
    <property type="project" value="TreeGrafter"/>
</dbReference>
<protein>
    <recommendedName>
        <fullName evidence="3">Histone chaperone RTT106/FACT complex subunit SPT16-like middle domain-containing protein</fullName>
    </recommendedName>
</protein>